<keyword evidence="3" id="KW-0479">Metal-binding</keyword>
<dbReference type="GO" id="GO:0008237">
    <property type="term" value="F:metallopeptidase activity"/>
    <property type="evidence" value="ECO:0007669"/>
    <property type="project" value="UniProtKB-KW"/>
</dbReference>
<keyword evidence="12" id="KW-1185">Reference proteome</keyword>
<evidence type="ECO:0000259" key="10">
    <source>
        <dbReference type="Pfam" id="PF05572"/>
    </source>
</evidence>
<dbReference type="Pfam" id="PF05572">
    <property type="entry name" value="Peptidase_M43"/>
    <property type="match status" value="1"/>
</dbReference>
<comment type="similarity">
    <text evidence="1">Belongs to the peptidase M43B family.</text>
</comment>
<accession>A0ABQ8G392</accession>
<reference evidence="11 12" key="1">
    <citation type="journal article" date="2021" name="Nat. Commun.">
        <title>Genetic determinants of endophytism in the Arabidopsis root mycobiome.</title>
        <authorList>
            <person name="Mesny F."/>
            <person name="Miyauchi S."/>
            <person name="Thiergart T."/>
            <person name="Pickel B."/>
            <person name="Atanasova L."/>
            <person name="Karlsson M."/>
            <person name="Huettel B."/>
            <person name="Barry K.W."/>
            <person name="Haridas S."/>
            <person name="Chen C."/>
            <person name="Bauer D."/>
            <person name="Andreopoulos W."/>
            <person name="Pangilinan J."/>
            <person name="LaButti K."/>
            <person name="Riley R."/>
            <person name="Lipzen A."/>
            <person name="Clum A."/>
            <person name="Drula E."/>
            <person name="Henrissat B."/>
            <person name="Kohler A."/>
            <person name="Grigoriev I.V."/>
            <person name="Martin F.M."/>
            <person name="Hacquard S."/>
        </authorList>
    </citation>
    <scope>NUCLEOTIDE SEQUENCE [LARGE SCALE GENOMIC DNA]</scope>
    <source>
        <strain evidence="11 12">MPI-SDFR-AT-0080</strain>
    </source>
</reference>
<dbReference type="InterPro" id="IPR024079">
    <property type="entry name" value="MetalloPept_cat_dom_sf"/>
</dbReference>
<keyword evidence="6" id="KW-0862">Zinc</keyword>
<evidence type="ECO:0000313" key="11">
    <source>
        <dbReference type="EMBL" id="KAH7043345.1"/>
    </source>
</evidence>
<dbReference type="InterPro" id="IPR008754">
    <property type="entry name" value="Peptidase_M43"/>
</dbReference>
<keyword evidence="4 9" id="KW-0732">Signal</keyword>
<keyword evidence="7 11" id="KW-0482">Metalloprotease</keyword>
<evidence type="ECO:0000256" key="9">
    <source>
        <dbReference type="SAM" id="SignalP"/>
    </source>
</evidence>
<evidence type="ECO:0000256" key="1">
    <source>
        <dbReference type="ARBA" id="ARBA00008721"/>
    </source>
</evidence>
<keyword evidence="2" id="KW-0645">Protease</keyword>
<keyword evidence="5" id="KW-0378">Hydrolase</keyword>
<feature type="domain" description="Peptidase M43 pregnancy-associated plasma-A" evidence="10">
    <location>
        <begin position="186"/>
        <end position="272"/>
    </location>
</feature>
<name>A0ABQ8G392_9PEZI</name>
<dbReference type="PANTHER" id="PTHR47466">
    <property type="match status" value="1"/>
</dbReference>
<gene>
    <name evidence="11" type="ORF">B0J12DRAFT_199710</name>
</gene>
<evidence type="ECO:0000256" key="4">
    <source>
        <dbReference type="ARBA" id="ARBA00022729"/>
    </source>
</evidence>
<protein>
    <submittedName>
        <fullName evidence="11">Extracellular metalloprotease</fullName>
    </submittedName>
</protein>
<dbReference type="Proteomes" id="UP000774617">
    <property type="component" value="Unassembled WGS sequence"/>
</dbReference>
<organism evidence="11 12">
    <name type="scientific">Macrophomina phaseolina</name>
    <dbReference type="NCBI Taxonomy" id="35725"/>
    <lineage>
        <taxon>Eukaryota</taxon>
        <taxon>Fungi</taxon>
        <taxon>Dikarya</taxon>
        <taxon>Ascomycota</taxon>
        <taxon>Pezizomycotina</taxon>
        <taxon>Dothideomycetes</taxon>
        <taxon>Dothideomycetes incertae sedis</taxon>
        <taxon>Botryosphaeriales</taxon>
        <taxon>Botryosphaeriaceae</taxon>
        <taxon>Macrophomina</taxon>
    </lineage>
</organism>
<proteinExistence type="inferred from homology"/>
<dbReference type="SUPFAM" id="SSF55486">
    <property type="entry name" value="Metalloproteases ('zincins'), catalytic domain"/>
    <property type="match status" value="1"/>
</dbReference>
<evidence type="ECO:0000256" key="6">
    <source>
        <dbReference type="ARBA" id="ARBA00022833"/>
    </source>
</evidence>
<evidence type="ECO:0000256" key="8">
    <source>
        <dbReference type="ARBA" id="ARBA00023157"/>
    </source>
</evidence>
<evidence type="ECO:0000256" key="7">
    <source>
        <dbReference type="ARBA" id="ARBA00023049"/>
    </source>
</evidence>
<evidence type="ECO:0000256" key="5">
    <source>
        <dbReference type="ARBA" id="ARBA00022801"/>
    </source>
</evidence>
<keyword evidence="8" id="KW-1015">Disulfide bond</keyword>
<dbReference type="Gene3D" id="3.40.390.10">
    <property type="entry name" value="Collagenase (Catalytic Domain)"/>
    <property type="match status" value="1"/>
</dbReference>
<evidence type="ECO:0000256" key="2">
    <source>
        <dbReference type="ARBA" id="ARBA00022670"/>
    </source>
</evidence>
<dbReference type="PANTHER" id="PTHR47466:SF1">
    <property type="entry name" value="METALLOPROTEASE MEP1 (AFU_ORTHOLOGUE AFUA_1G07730)-RELATED"/>
    <property type="match status" value="1"/>
</dbReference>
<evidence type="ECO:0000313" key="12">
    <source>
        <dbReference type="Proteomes" id="UP000774617"/>
    </source>
</evidence>
<evidence type="ECO:0000256" key="3">
    <source>
        <dbReference type="ARBA" id="ARBA00022723"/>
    </source>
</evidence>
<feature type="chain" id="PRO_5046851514" evidence="9">
    <location>
        <begin position="21"/>
        <end position="281"/>
    </location>
</feature>
<sequence length="281" mass="30508">MFITKPTLIGLLATIGPANAIRTCGTLDPPAELLQKSRELKAQSDALKEAGVMVSKAPITVNTWFHVVAASEALEDGNITDEMLNGQIDVLNSNFAPHSIQFNLTGITRTINSTWSDNGDISAMKTSLRKGDYATLNLYFARTLPGNSQGYCTFPGSVEEGTVDFYNDGCVLDAQTVPGGSREPFNMGKTATHETGHWFGLYHTFTGGCNPLSGGDYVDDTPYQASQSEGCPIGRDSCPDQPGLDPIHNYMDYSDDACYEEFTPDQGAKMQDNWAYWRAAS</sequence>
<dbReference type="EMBL" id="JAGTJR010000023">
    <property type="protein sequence ID" value="KAH7043345.1"/>
    <property type="molecule type" value="Genomic_DNA"/>
</dbReference>
<comment type="caution">
    <text evidence="11">The sequence shown here is derived from an EMBL/GenBank/DDBJ whole genome shotgun (WGS) entry which is preliminary data.</text>
</comment>
<dbReference type="CDD" id="cd04275">
    <property type="entry name" value="ZnMc_pappalysin_like"/>
    <property type="match status" value="1"/>
</dbReference>
<feature type="signal peptide" evidence="9">
    <location>
        <begin position="1"/>
        <end position="20"/>
    </location>
</feature>